<dbReference type="Proteomes" id="UP000828048">
    <property type="component" value="Chromosome 2"/>
</dbReference>
<protein>
    <submittedName>
        <fullName evidence="1">Uncharacterized protein</fullName>
    </submittedName>
</protein>
<evidence type="ECO:0000313" key="2">
    <source>
        <dbReference type="Proteomes" id="UP000828048"/>
    </source>
</evidence>
<accession>A0ACB7X3W1</accession>
<evidence type="ECO:0000313" key="1">
    <source>
        <dbReference type="EMBL" id="KAH7835270.1"/>
    </source>
</evidence>
<reference evidence="1 2" key="1">
    <citation type="journal article" date="2021" name="Hortic Res">
        <title>High-quality reference genome and annotation aids understanding of berry development for evergreen blueberry (Vaccinium darrowii).</title>
        <authorList>
            <person name="Yu J."/>
            <person name="Hulse-Kemp A.M."/>
            <person name="Babiker E."/>
            <person name="Staton M."/>
        </authorList>
    </citation>
    <scope>NUCLEOTIDE SEQUENCE [LARGE SCALE GENOMIC DNA]</scope>
    <source>
        <strain evidence="2">cv. NJ 8807/NJ 8810</strain>
        <tissue evidence="1">Young leaf</tissue>
    </source>
</reference>
<gene>
    <name evidence="1" type="ORF">Vadar_024597</name>
</gene>
<organism evidence="1 2">
    <name type="scientific">Vaccinium darrowii</name>
    <dbReference type="NCBI Taxonomy" id="229202"/>
    <lineage>
        <taxon>Eukaryota</taxon>
        <taxon>Viridiplantae</taxon>
        <taxon>Streptophyta</taxon>
        <taxon>Embryophyta</taxon>
        <taxon>Tracheophyta</taxon>
        <taxon>Spermatophyta</taxon>
        <taxon>Magnoliopsida</taxon>
        <taxon>eudicotyledons</taxon>
        <taxon>Gunneridae</taxon>
        <taxon>Pentapetalae</taxon>
        <taxon>asterids</taxon>
        <taxon>Ericales</taxon>
        <taxon>Ericaceae</taxon>
        <taxon>Vaccinioideae</taxon>
        <taxon>Vaccinieae</taxon>
        <taxon>Vaccinium</taxon>
    </lineage>
</organism>
<proteinExistence type="predicted"/>
<keyword evidence="2" id="KW-1185">Reference proteome</keyword>
<comment type="caution">
    <text evidence="1">The sequence shown here is derived from an EMBL/GenBank/DDBJ whole genome shotgun (WGS) entry which is preliminary data.</text>
</comment>
<dbReference type="EMBL" id="CM037152">
    <property type="protein sequence ID" value="KAH7835270.1"/>
    <property type="molecule type" value="Genomic_DNA"/>
</dbReference>
<name>A0ACB7X3W1_9ERIC</name>
<sequence length="272" mass="30281">MVANADTMEKIRKEGTTFDEFANIARKHVYVDAYKASESSLEHFIGQLTRINSSFDLYTVPSYSRKIVNQTRSGHFSLVAAYHSHEDMALILDVACFKELQKDCKSKKKKDPEASGSKDKFVVVVSEINMVGDVKNWWIDSWTTNHVCNDKSGASLQTCRVSASLSLSLCPSGSLNSSEMATEQSPHGKQPPAVTTNPANISCRKKKSEEATFLEDVKDHIDEFIHASMDEHKTCFKKTIQKMFGMSKIVAERDSAAKEVESSLPLKTVVSD</sequence>